<dbReference type="AlphaFoldDB" id="A0A8J7M005"/>
<keyword evidence="3" id="KW-1185">Reference proteome</keyword>
<accession>A0A8J7M005</accession>
<feature type="signal peptide" evidence="1">
    <location>
        <begin position="1"/>
        <end position="27"/>
    </location>
</feature>
<proteinExistence type="predicted"/>
<comment type="caution">
    <text evidence="2">The sequence shown here is derived from an EMBL/GenBank/DDBJ whole genome shotgun (WGS) entry which is preliminary data.</text>
</comment>
<protein>
    <submittedName>
        <fullName evidence="2">Uncharacterized protein</fullName>
    </submittedName>
</protein>
<dbReference type="Proteomes" id="UP000619079">
    <property type="component" value="Unassembled WGS sequence"/>
</dbReference>
<keyword evidence="1" id="KW-0732">Signal</keyword>
<organism evidence="2 3">
    <name type="scientific">Sedimentitalea arenosa</name>
    <dbReference type="NCBI Taxonomy" id="2798803"/>
    <lineage>
        <taxon>Bacteria</taxon>
        <taxon>Pseudomonadati</taxon>
        <taxon>Pseudomonadota</taxon>
        <taxon>Alphaproteobacteria</taxon>
        <taxon>Rhodobacterales</taxon>
        <taxon>Paracoccaceae</taxon>
        <taxon>Sedimentitalea</taxon>
    </lineage>
</organism>
<feature type="chain" id="PRO_5035163181" evidence="1">
    <location>
        <begin position="28"/>
        <end position="132"/>
    </location>
</feature>
<evidence type="ECO:0000313" key="3">
    <source>
        <dbReference type="Proteomes" id="UP000619079"/>
    </source>
</evidence>
<evidence type="ECO:0000256" key="1">
    <source>
        <dbReference type="SAM" id="SignalP"/>
    </source>
</evidence>
<gene>
    <name evidence="2" type="ORF">JF290_17225</name>
</gene>
<name>A0A8J7M005_9RHOB</name>
<sequence>MWTPNRIATASVVAAVSHLLLWNVALAADNAIDTPGEVNQHFEEASKHFGDGVVQLHSRQEGADGTQHTVHQFDCVNGTYGALYAGDMAPGNFPLETSGAMGAGAGLFYEDPTMASLAQHTCTKYGHPLAEW</sequence>
<evidence type="ECO:0000313" key="2">
    <source>
        <dbReference type="EMBL" id="MBJ6373271.1"/>
    </source>
</evidence>
<reference evidence="2" key="1">
    <citation type="submission" date="2020-12" db="EMBL/GenBank/DDBJ databases">
        <title>Sedimentitalea sp. nov., isolated from sand in Incheon.</title>
        <authorList>
            <person name="Kim W."/>
        </authorList>
    </citation>
    <scope>NUCLEOTIDE SEQUENCE</scope>
    <source>
        <strain evidence="2">CAU 1593</strain>
    </source>
</reference>
<dbReference type="EMBL" id="JAELVR010000012">
    <property type="protein sequence ID" value="MBJ6373271.1"/>
    <property type="molecule type" value="Genomic_DNA"/>
</dbReference>